<keyword evidence="2" id="KW-1185">Reference proteome</keyword>
<gene>
    <name evidence="1" type="ORF">F4821DRAFT_263793</name>
</gene>
<evidence type="ECO:0000313" key="1">
    <source>
        <dbReference type="EMBL" id="KAI6082589.1"/>
    </source>
</evidence>
<reference evidence="1 2" key="1">
    <citation type="journal article" date="2022" name="New Phytol.">
        <title>Ecological generalism drives hyperdiversity of secondary metabolite gene clusters in xylarialean endophytes.</title>
        <authorList>
            <person name="Franco M.E.E."/>
            <person name="Wisecaver J.H."/>
            <person name="Arnold A.E."/>
            <person name="Ju Y.M."/>
            <person name="Slot J.C."/>
            <person name="Ahrendt S."/>
            <person name="Moore L.P."/>
            <person name="Eastman K.E."/>
            <person name="Scott K."/>
            <person name="Konkel Z."/>
            <person name="Mondo S.J."/>
            <person name="Kuo A."/>
            <person name="Hayes R.D."/>
            <person name="Haridas S."/>
            <person name="Andreopoulos B."/>
            <person name="Riley R."/>
            <person name="LaButti K."/>
            <person name="Pangilinan J."/>
            <person name="Lipzen A."/>
            <person name="Amirebrahimi M."/>
            <person name="Yan J."/>
            <person name="Adam C."/>
            <person name="Keymanesh K."/>
            <person name="Ng V."/>
            <person name="Louie K."/>
            <person name="Northen T."/>
            <person name="Drula E."/>
            <person name="Henrissat B."/>
            <person name="Hsieh H.M."/>
            <person name="Youens-Clark K."/>
            <person name="Lutzoni F."/>
            <person name="Miadlikowska J."/>
            <person name="Eastwood D.C."/>
            <person name="Hamelin R.C."/>
            <person name="Grigoriev I.V."/>
            <person name="U'Ren J.M."/>
        </authorList>
    </citation>
    <scope>NUCLEOTIDE SEQUENCE [LARGE SCALE GENOMIC DNA]</scope>
    <source>
        <strain evidence="1 2">ER1909</strain>
    </source>
</reference>
<organism evidence="1 2">
    <name type="scientific">Hypoxylon rubiginosum</name>
    <dbReference type="NCBI Taxonomy" id="110542"/>
    <lineage>
        <taxon>Eukaryota</taxon>
        <taxon>Fungi</taxon>
        <taxon>Dikarya</taxon>
        <taxon>Ascomycota</taxon>
        <taxon>Pezizomycotina</taxon>
        <taxon>Sordariomycetes</taxon>
        <taxon>Xylariomycetidae</taxon>
        <taxon>Xylariales</taxon>
        <taxon>Hypoxylaceae</taxon>
        <taxon>Hypoxylon</taxon>
    </lineage>
</organism>
<evidence type="ECO:0000313" key="2">
    <source>
        <dbReference type="Proteomes" id="UP001497680"/>
    </source>
</evidence>
<accession>A0ACC0CQA6</accession>
<proteinExistence type="predicted"/>
<dbReference type="Proteomes" id="UP001497680">
    <property type="component" value="Unassembled WGS sequence"/>
</dbReference>
<sequence>MRLFTLSLAAFLPSASLALPRFTVPPPIDAPAPTPTLHASAVSKAFISPALNANATSWTSPVTHLPLRLPREEASKINKEVATETSSGIKSALTTTTLWSDGHPYTVTQFSKMNPLSSVGLTTTVVSGHVLTTVPVTVAKSNGTASVTGPVFTSISASVPTSSIWSSTTMAKTTKAT</sequence>
<comment type="caution">
    <text evidence="1">The sequence shown here is derived from an EMBL/GenBank/DDBJ whole genome shotgun (WGS) entry which is preliminary data.</text>
</comment>
<dbReference type="EMBL" id="MU394368">
    <property type="protein sequence ID" value="KAI6082589.1"/>
    <property type="molecule type" value="Genomic_DNA"/>
</dbReference>
<name>A0ACC0CQA6_9PEZI</name>
<protein>
    <submittedName>
        <fullName evidence="1">Uncharacterized protein</fullName>
    </submittedName>
</protein>